<proteinExistence type="predicted"/>
<evidence type="ECO:0000313" key="4">
    <source>
        <dbReference type="EMBL" id="KAF5662050.1"/>
    </source>
</evidence>
<keyword evidence="2" id="KW-0812">Transmembrane</keyword>
<comment type="caution">
    <text evidence="4">The sequence shown here is derived from an EMBL/GenBank/DDBJ whole genome shotgun (WGS) entry which is preliminary data.</text>
</comment>
<feature type="region of interest" description="Disordered" evidence="1">
    <location>
        <begin position="626"/>
        <end position="651"/>
    </location>
</feature>
<evidence type="ECO:0000259" key="3">
    <source>
        <dbReference type="Pfam" id="PF25130"/>
    </source>
</evidence>
<keyword evidence="2" id="KW-1133">Transmembrane helix</keyword>
<feature type="compositionally biased region" description="Basic and acidic residues" evidence="1">
    <location>
        <begin position="1"/>
        <end position="11"/>
    </location>
</feature>
<protein>
    <submittedName>
        <fullName evidence="4">Glucan 4-alpha-glucosidase</fullName>
    </submittedName>
</protein>
<dbReference type="InterPro" id="IPR056722">
    <property type="entry name" value="DUF7820"/>
</dbReference>
<gene>
    <name evidence="4" type="ORF">FHETE_8155</name>
</gene>
<feature type="region of interest" description="Disordered" evidence="1">
    <location>
        <begin position="1"/>
        <end position="166"/>
    </location>
</feature>
<feature type="compositionally biased region" description="Polar residues" evidence="1">
    <location>
        <begin position="125"/>
        <end position="145"/>
    </location>
</feature>
<feature type="region of interest" description="Disordered" evidence="1">
    <location>
        <begin position="249"/>
        <end position="348"/>
    </location>
</feature>
<dbReference type="OrthoDB" id="5384459at2759"/>
<dbReference type="PANTHER" id="PTHR42078:SF1">
    <property type="entry name" value="GLUCAN 1, 4-ALPHA-GLUCOSIDASE"/>
    <property type="match status" value="1"/>
</dbReference>
<dbReference type="EMBL" id="JAAGWQ010000169">
    <property type="protein sequence ID" value="KAF5662050.1"/>
    <property type="molecule type" value="Genomic_DNA"/>
</dbReference>
<name>A0A8H5SXZ8_FUSHE</name>
<feature type="compositionally biased region" description="Low complexity" evidence="1">
    <location>
        <begin position="52"/>
        <end position="85"/>
    </location>
</feature>
<evidence type="ECO:0000313" key="5">
    <source>
        <dbReference type="Proteomes" id="UP000567885"/>
    </source>
</evidence>
<dbReference type="PANTHER" id="PTHR42078">
    <property type="entry name" value="GLUCAN 1, 4-ALPHA-GLUCOSIDASE"/>
    <property type="match status" value="1"/>
</dbReference>
<reference evidence="4 5" key="1">
    <citation type="submission" date="2020-05" db="EMBL/GenBank/DDBJ databases">
        <title>Identification and distribution of gene clusters putatively required for synthesis of sphingolipid metabolism inhibitors in phylogenetically diverse species of the filamentous fungus Fusarium.</title>
        <authorList>
            <person name="Kim H.-S."/>
            <person name="Busman M."/>
            <person name="Brown D.W."/>
            <person name="Divon H."/>
            <person name="Uhlig S."/>
            <person name="Proctor R.H."/>
        </authorList>
    </citation>
    <scope>NUCLEOTIDE SEQUENCE [LARGE SCALE GENOMIC DNA]</scope>
    <source>
        <strain evidence="4 5">NRRL 20693</strain>
    </source>
</reference>
<keyword evidence="5" id="KW-1185">Reference proteome</keyword>
<feature type="domain" description="DUF7820" evidence="3">
    <location>
        <begin position="426"/>
        <end position="755"/>
    </location>
</feature>
<dbReference type="AlphaFoldDB" id="A0A8H5SXZ8"/>
<feature type="compositionally biased region" description="Low complexity" evidence="1">
    <location>
        <begin position="639"/>
        <end position="651"/>
    </location>
</feature>
<feature type="transmembrane region" description="Helical" evidence="2">
    <location>
        <begin position="379"/>
        <end position="406"/>
    </location>
</feature>
<feature type="compositionally biased region" description="Low complexity" evidence="1">
    <location>
        <begin position="266"/>
        <end position="309"/>
    </location>
</feature>
<keyword evidence="2" id="KW-0472">Membrane</keyword>
<evidence type="ECO:0000256" key="1">
    <source>
        <dbReference type="SAM" id="MobiDB-lite"/>
    </source>
</evidence>
<sequence length="757" mass="82573">MDSNNDKDFSNSRRSSTRRSRSLRLSTGSGVVDDDYDLSAMMVADGFRPADNTTSSSSTNPTSNTNTQPESSLSSTESFSQQTESVKSGPLAHQGSSEITPAIRNRPSSISKPHRNHDSLALRNDGTSTADRSHSRNNPSLSSDSPIIRAESPYTGPSGPSHPYQMYPQRTMSVATTSTAANAVIPEDRSYGGHQGPTHPYALYTQNTSSGESSNPSIPVGFNGLGGSYQRQLGPDGEEAGDLVGPLGHMEELPPYTRYPDNAYVPKPTAQAPAAPAVPASPASPTSPTSPLSSVSEPVSPISPARAIPGAGGIGIATRDPEFSSTDDDLALPRTRPSVRSNVSDSSHHDINTAAAEVSEKPVVNKWQRRAKRKLWGIVPYWAICLLLVGLVLMGIIMGAVIGTMLSRNHGPPPDIDDERINMPPTTTVTYDPEIITAIPTDLPAMTTGRFALPNLDTDIQASSNCFNDSTQQAAWSCDIITPIWSIQVEDNSDPQLDADISYNLTLRAIKDSNTPFPFGAQPPTIPVPTRMILVNDTSESALNPAWWLRTTYNKTVIVSEQKFGELDKRGWGYDDNGDYEDYNTFHRFKNKPVNAKIGEKPWICTWPNTVIEFFIYPSENATESTYHPTSIPSPYPKPTSTESIPPTSTSGWEDLKLPPYPHVYKMVERRFLWNEDSVARCVQYVVVGDGTETKPVLKNGKKVSMVIVENEAEVVEELELQWTNEPDAEAHPFPPNLMKRTNPLSLPKCGCIWKSA</sequence>
<dbReference type="Pfam" id="PF25130">
    <property type="entry name" value="DUF7820"/>
    <property type="match status" value="1"/>
</dbReference>
<evidence type="ECO:0000256" key="2">
    <source>
        <dbReference type="SAM" id="Phobius"/>
    </source>
</evidence>
<organism evidence="4 5">
    <name type="scientific">Fusarium heterosporum</name>
    <dbReference type="NCBI Taxonomy" id="42747"/>
    <lineage>
        <taxon>Eukaryota</taxon>
        <taxon>Fungi</taxon>
        <taxon>Dikarya</taxon>
        <taxon>Ascomycota</taxon>
        <taxon>Pezizomycotina</taxon>
        <taxon>Sordariomycetes</taxon>
        <taxon>Hypocreomycetidae</taxon>
        <taxon>Hypocreales</taxon>
        <taxon>Nectriaceae</taxon>
        <taxon>Fusarium</taxon>
        <taxon>Fusarium heterosporum species complex</taxon>
    </lineage>
</organism>
<accession>A0A8H5SXZ8</accession>
<dbReference type="Proteomes" id="UP000567885">
    <property type="component" value="Unassembled WGS sequence"/>
</dbReference>